<feature type="domain" description="Sigma 54 modulation/S30EA ribosomal protein C-terminal" evidence="1">
    <location>
        <begin position="137"/>
        <end position="191"/>
    </location>
</feature>
<evidence type="ECO:0000313" key="3">
    <source>
        <dbReference type="Proteomes" id="UP001589693"/>
    </source>
</evidence>
<gene>
    <name evidence="2" type="ORF">ACFFQA_15885</name>
</gene>
<protein>
    <submittedName>
        <fullName evidence="2">HPF/RaiA family ribosome-associated protein</fullName>
    </submittedName>
</protein>
<dbReference type="InterPro" id="IPR050574">
    <property type="entry name" value="HPF/YfiA_ribosome-assoc"/>
</dbReference>
<dbReference type="InterPro" id="IPR032528">
    <property type="entry name" value="Ribosom_S30AE_C"/>
</dbReference>
<dbReference type="RefSeq" id="WP_377852718.1">
    <property type="nucleotide sequence ID" value="NZ_JBHLZU010000012.1"/>
</dbReference>
<name>A0ABV5ZYF8_9PSEU</name>
<reference evidence="2 3" key="1">
    <citation type="submission" date="2024-09" db="EMBL/GenBank/DDBJ databases">
        <authorList>
            <person name="Sun Q."/>
            <person name="Mori K."/>
        </authorList>
    </citation>
    <scope>NUCLEOTIDE SEQUENCE [LARGE SCALE GENOMIC DNA]</scope>
    <source>
        <strain evidence="2 3">TBRC 7907</strain>
    </source>
</reference>
<keyword evidence="3" id="KW-1185">Reference proteome</keyword>
<organism evidence="2 3">
    <name type="scientific">Allokutzneria oryzae</name>
    <dbReference type="NCBI Taxonomy" id="1378989"/>
    <lineage>
        <taxon>Bacteria</taxon>
        <taxon>Bacillati</taxon>
        <taxon>Actinomycetota</taxon>
        <taxon>Actinomycetes</taxon>
        <taxon>Pseudonocardiales</taxon>
        <taxon>Pseudonocardiaceae</taxon>
        <taxon>Allokutzneria</taxon>
    </lineage>
</organism>
<dbReference type="SUPFAM" id="SSF69754">
    <property type="entry name" value="Ribosome binding protein Y (YfiA homologue)"/>
    <property type="match status" value="1"/>
</dbReference>
<dbReference type="Gene3D" id="3.30.160.100">
    <property type="entry name" value="Ribosome hibernation promotion factor-like"/>
    <property type="match status" value="1"/>
</dbReference>
<dbReference type="EMBL" id="JBHLZU010000012">
    <property type="protein sequence ID" value="MFB9905415.1"/>
    <property type="molecule type" value="Genomic_DNA"/>
</dbReference>
<feature type="domain" description="Sigma 54 modulation/S30EA ribosomal protein C-terminal" evidence="1">
    <location>
        <begin position="215"/>
        <end position="259"/>
    </location>
</feature>
<sequence length="267" mass="29988">MTSSTPAGIRITIDENVLPGTADYARDKIGALLHLAHRPVLFARVRVSRHGDPAVSRPVVAQANLDVNGRLVRAQAVGESSWEAVDRLEARLRHRLERVARHWEAHPGGRRSPEPHEWRHEFEPTHRHRWFPRPEGEREIMRHKSFTLPRCTIDDAALDMGMLDYDFHLFTEVGTGQDSVLYRAGATGYRLAQLTPPGPHELSPFQLPLTVSTQPAPALTTGEAVARLNLLGQPFLFFLDADRGRGAVLYHRYDGHYGLITPADEES</sequence>
<dbReference type="InterPro" id="IPR038416">
    <property type="entry name" value="Ribosom_S30AE_C_sf"/>
</dbReference>
<evidence type="ECO:0000259" key="1">
    <source>
        <dbReference type="Pfam" id="PF16321"/>
    </source>
</evidence>
<dbReference type="InterPro" id="IPR036567">
    <property type="entry name" value="RHF-like"/>
</dbReference>
<dbReference type="Proteomes" id="UP001589693">
    <property type="component" value="Unassembled WGS sequence"/>
</dbReference>
<dbReference type="Pfam" id="PF16321">
    <property type="entry name" value="Ribosom_S30AE_C"/>
    <property type="match status" value="2"/>
</dbReference>
<dbReference type="PANTHER" id="PTHR33231:SF1">
    <property type="entry name" value="30S RIBOSOMAL PROTEIN"/>
    <property type="match status" value="1"/>
</dbReference>
<accession>A0ABV5ZYF8</accession>
<evidence type="ECO:0000313" key="2">
    <source>
        <dbReference type="EMBL" id="MFB9905415.1"/>
    </source>
</evidence>
<comment type="caution">
    <text evidence="2">The sequence shown here is derived from an EMBL/GenBank/DDBJ whole genome shotgun (WGS) entry which is preliminary data.</text>
</comment>
<dbReference type="Gene3D" id="3.30.505.50">
    <property type="entry name" value="Sigma 54 modulation/S30EA ribosomal protein, C-terminal domain"/>
    <property type="match status" value="2"/>
</dbReference>
<proteinExistence type="predicted"/>
<dbReference type="PANTHER" id="PTHR33231">
    <property type="entry name" value="30S RIBOSOMAL PROTEIN"/>
    <property type="match status" value="1"/>
</dbReference>